<feature type="non-terminal residue" evidence="1">
    <location>
        <position position="72"/>
    </location>
</feature>
<dbReference type="Proteomes" id="UP000605970">
    <property type="component" value="Unassembled WGS sequence"/>
</dbReference>
<evidence type="ECO:0000313" key="2">
    <source>
        <dbReference type="Proteomes" id="UP000605970"/>
    </source>
</evidence>
<proteinExistence type="predicted"/>
<organism evidence="1 2">
    <name type="scientific">Meloidogyne graminicola</name>
    <dbReference type="NCBI Taxonomy" id="189291"/>
    <lineage>
        <taxon>Eukaryota</taxon>
        <taxon>Metazoa</taxon>
        <taxon>Ecdysozoa</taxon>
        <taxon>Nematoda</taxon>
        <taxon>Chromadorea</taxon>
        <taxon>Rhabditida</taxon>
        <taxon>Tylenchina</taxon>
        <taxon>Tylenchomorpha</taxon>
        <taxon>Tylenchoidea</taxon>
        <taxon>Meloidogynidae</taxon>
        <taxon>Meloidogyninae</taxon>
        <taxon>Meloidogyne</taxon>
    </lineage>
</organism>
<keyword evidence="2" id="KW-1185">Reference proteome</keyword>
<name>A0A8S9ZTX7_9BILA</name>
<comment type="caution">
    <text evidence="1">The sequence shown here is derived from an EMBL/GenBank/DDBJ whole genome shotgun (WGS) entry which is preliminary data.</text>
</comment>
<evidence type="ECO:0000313" key="1">
    <source>
        <dbReference type="EMBL" id="KAF7636965.1"/>
    </source>
</evidence>
<gene>
    <name evidence="1" type="ORF">Mgra_00003545</name>
</gene>
<accession>A0A8S9ZTX7</accession>
<protein>
    <submittedName>
        <fullName evidence="1">Uncharacterized protein</fullName>
    </submittedName>
</protein>
<dbReference type="AlphaFoldDB" id="A0A8S9ZTX7"/>
<reference evidence="1" key="1">
    <citation type="journal article" date="2020" name="Ecol. Evol.">
        <title>Genome structure and content of the rice root-knot nematode (Meloidogyne graminicola).</title>
        <authorList>
            <person name="Phan N.T."/>
            <person name="Danchin E.G.J."/>
            <person name="Klopp C."/>
            <person name="Perfus-Barbeoch L."/>
            <person name="Kozlowski D.K."/>
            <person name="Koutsovoulos G.D."/>
            <person name="Lopez-Roques C."/>
            <person name="Bouchez O."/>
            <person name="Zahm M."/>
            <person name="Besnard G."/>
            <person name="Bellafiore S."/>
        </authorList>
    </citation>
    <scope>NUCLEOTIDE SEQUENCE</scope>
    <source>
        <strain evidence="1">VN-18</strain>
    </source>
</reference>
<dbReference type="EMBL" id="JABEBT010000024">
    <property type="protein sequence ID" value="KAF7636965.1"/>
    <property type="molecule type" value="Genomic_DNA"/>
</dbReference>
<feature type="non-terminal residue" evidence="1">
    <location>
        <position position="1"/>
    </location>
</feature>
<sequence length="72" mass="8626">KKNGYYFLNDFELLYKFCHLIKNCPNCINNKSTVMVAIRKKKRDIRVRVFGKTIEPEKCLIESENTREDNRV</sequence>